<dbReference type="OrthoDB" id="174931at2"/>
<dbReference type="EMBL" id="AVQI01000008">
    <property type="protein sequence ID" value="ERK04892.1"/>
    <property type="molecule type" value="Genomic_DNA"/>
</dbReference>
<organism evidence="2 4">
    <name type="scientific">Treponema socranskii subsp. socranskii VPI DR56BR1116 = ATCC 35536</name>
    <dbReference type="NCBI Taxonomy" id="1125725"/>
    <lineage>
        <taxon>Bacteria</taxon>
        <taxon>Pseudomonadati</taxon>
        <taxon>Spirochaetota</taxon>
        <taxon>Spirochaetia</taxon>
        <taxon>Spirochaetales</taxon>
        <taxon>Treponemataceae</taxon>
        <taxon>Treponema</taxon>
    </lineage>
</organism>
<evidence type="ECO:0000313" key="3">
    <source>
        <dbReference type="EMBL" id="ERK04892.1"/>
    </source>
</evidence>
<feature type="domain" description="DUF5107" evidence="1">
    <location>
        <begin position="54"/>
        <end position="331"/>
    </location>
</feature>
<evidence type="ECO:0000313" key="2">
    <source>
        <dbReference type="EMBL" id="ERF59668.1"/>
    </source>
</evidence>
<sequence length="677" mass="76220">MIYASTEKISAALLQGENPLPHFRSREHDMRVEFCKGTPPFCLSGAGFSCGYRILPYTVQDRYDRNRKECDIRTIVMENDFIKAEFLPDWGGRLWSLVDKTEGRELLYKNEVLQPANLAIRNAWFSGGIEWNVGQYGHAFTTCSTVGFASVRASDGEEFLRMYSYERCKDFFWQIDFHLPSSSHFLYAHPVIFNINDEPLSVYYWTNIAVPQTDSSRVFASSRHALYKTPDDHNGRPTFGYGSMPFFPIAPDIDLSYPARIPFSSEYFFNCTDESHPWEAALEKDGSGLFDVSTGELSYRKMFCWGNCRGGRHWGSFLAGEAETSLGAREGEEESADCRYFEIQAGLSQTQLHGVSMPPRDRWEWTQAFGLLCVSASDAASNDWNLAASAVERSVRDSIDTSKLDLLDASYAAEADLPISKTLSDAGEWGALEKERRMMQGESDIPPSAAFCFSDGQNPWRLLLTEGSFPYRAPEDGPGQFMTGRKWQELLEAYIAASKEMPPWNAFYHLGLMKMENGDEKGAASCWFNAEKACSTAWTQRNLAQLALFKNDITGALSHYERAVQAAGFYADVSVAEEYAALLVQTERYERAIELYSSLPDAWKNSDSLVIAYGRACASLGKKDEAYKTLSRNFANIRESESPLADIWSRMHASPPPFCLDFSMKSSGGSNDRKEVR</sequence>
<protein>
    <submittedName>
        <fullName evidence="2">Anaphase-promoting complex, cyclosome, subunit 3</fullName>
    </submittedName>
</protein>
<accession>U2L2C2</accession>
<evidence type="ECO:0000313" key="4">
    <source>
        <dbReference type="Proteomes" id="UP000016412"/>
    </source>
</evidence>
<evidence type="ECO:0000313" key="5">
    <source>
        <dbReference type="Proteomes" id="UP000016646"/>
    </source>
</evidence>
<proteinExistence type="predicted"/>
<evidence type="ECO:0000259" key="1">
    <source>
        <dbReference type="Pfam" id="PF17128"/>
    </source>
</evidence>
<dbReference type="Gene3D" id="1.25.40.10">
    <property type="entry name" value="Tetratricopeptide repeat domain"/>
    <property type="match status" value="1"/>
</dbReference>
<dbReference type="PATRIC" id="fig|1125725.3.peg.2367"/>
<dbReference type="EMBL" id="AUZJ01000064">
    <property type="protein sequence ID" value="ERF59668.1"/>
    <property type="molecule type" value="Genomic_DNA"/>
</dbReference>
<gene>
    <name evidence="3" type="ORF">HMPREF0860_1204</name>
    <name evidence="2" type="ORF">HMPREF1325_1066</name>
</gene>
<dbReference type="Pfam" id="PF17128">
    <property type="entry name" value="DUF5107"/>
    <property type="match status" value="1"/>
</dbReference>
<dbReference type="InterPro" id="IPR011990">
    <property type="entry name" value="TPR-like_helical_dom_sf"/>
</dbReference>
<dbReference type="SUPFAM" id="SSF48452">
    <property type="entry name" value="TPR-like"/>
    <property type="match status" value="1"/>
</dbReference>
<keyword evidence="5" id="KW-1185">Reference proteome</keyword>
<dbReference type="AlphaFoldDB" id="U2L2C2"/>
<name>U2L2C2_TRESO</name>
<dbReference type="Proteomes" id="UP000016646">
    <property type="component" value="Unassembled WGS sequence"/>
</dbReference>
<dbReference type="InterPro" id="IPR033396">
    <property type="entry name" value="DUF5107"/>
</dbReference>
<reference evidence="4 5" key="1">
    <citation type="submission" date="2013-08" db="EMBL/GenBank/DDBJ databases">
        <authorList>
            <person name="Durkin A.S."/>
            <person name="Haft D.R."/>
            <person name="McCorrison J."/>
            <person name="Torralba M."/>
            <person name="Gillis M."/>
            <person name="Haft D.H."/>
            <person name="Methe B."/>
            <person name="Sutton G."/>
            <person name="Nelson K.E."/>
        </authorList>
    </citation>
    <scope>NUCLEOTIDE SEQUENCE [LARGE SCALE GENOMIC DNA]</scope>
    <source>
        <strain evidence="3 5">ATCC 35536</strain>
        <strain evidence="2 4">VPI DR56BR1116</strain>
    </source>
</reference>
<dbReference type="eggNOG" id="COG0457">
    <property type="taxonomic scope" value="Bacteria"/>
</dbReference>
<dbReference type="RefSeq" id="WP_021331400.1">
    <property type="nucleotide sequence ID" value="NZ_AUZJ01000064.1"/>
</dbReference>
<dbReference type="Proteomes" id="UP000016412">
    <property type="component" value="Unassembled WGS sequence"/>
</dbReference>
<comment type="caution">
    <text evidence="2">The sequence shown here is derived from an EMBL/GenBank/DDBJ whole genome shotgun (WGS) entry which is preliminary data.</text>
</comment>
<dbReference type="STRING" id="1125725.HMPREF1325_1066"/>